<protein>
    <submittedName>
        <fullName evidence="1">Uncharacterized protein</fullName>
    </submittedName>
</protein>
<sequence>MSRRIVVKLILETCALRPLRDKKIDVEIFQSSDTTLKIHTHVTTNRMCCNNAHDLRLHYVTRIVANVEPITDQLF</sequence>
<proteinExistence type="predicted"/>
<dbReference type="AlphaFoldDB" id="A0A0P1B312"/>
<name>A0A0P1B312_PLAHL</name>
<dbReference type="RefSeq" id="XP_024584249.1">
    <property type="nucleotide sequence ID" value="XM_024718896.2"/>
</dbReference>
<evidence type="ECO:0000313" key="1">
    <source>
        <dbReference type="EMBL" id="CEG47880.1"/>
    </source>
</evidence>
<dbReference type="GeneID" id="36410123"/>
<evidence type="ECO:0000313" key="2">
    <source>
        <dbReference type="Proteomes" id="UP000054928"/>
    </source>
</evidence>
<reference evidence="2" key="1">
    <citation type="submission" date="2014-09" db="EMBL/GenBank/DDBJ databases">
        <authorList>
            <person name="Sharma Rahul"/>
            <person name="Thines Marco"/>
        </authorList>
    </citation>
    <scope>NUCLEOTIDE SEQUENCE [LARGE SCALE GENOMIC DNA]</scope>
</reference>
<dbReference type="EMBL" id="CCYD01002864">
    <property type="protein sequence ID" value="CEG47880.1"/>
    <property type="molecule type" value="Genomic_DNA"/>
</dbReference>
<accession>A0A0P1B312</accession>
<keyword evidence="2" id="KW-1185">Reference proteome</keyword>
<organism evidence="1 2">
    <name type="scientific">Plasmopara halstedii</name>
    <name type="common">Downy mildew of sunflower</name>
    <dbReference type="NCBI Taxonomy" id="4781"/>
    <lineage>
        <taxon>Eukaryota</taxon>
        <taxon>Sar</taxon>
        <taxon>Stramenopiles</taxon>
        <taxon>Oomycota</taxon>
        <taxon>Peronosporomycetes</taxon>
        <taxon>Peronosporales</taxon>
        <taxon>Peronosporaceae</taxon>
        <taxon>Plasmopara</taxon>
    </lineage>
</organism>
<dbReference type="Proteomes" id="UP000054928">
    <property type="component" value="Unassembled WGS sequence"/>
</dbReference>